<evidence type="ECO:0000256" key="2">
    <source>
        <dbReference type="ARBA" id="ARBA00009137"/>
    </source>
</evidence>
<evidence type="ECO:0000256" key="13">
    <source>
        <dbReference type="SAM" id="Phobius"/>
    </source>
</evidence>
<evidence type="ECO:0000256" key="3">
    <source>
        <dbReference type="ARBA" id="ARBA00022448"/>
    </source>
</evidence>
<dbReference type="PIRSF" id="PIRSF006247">
    <property type="entry name" value="TrkH"/>
    <property type="match status" value="1"/>
</dbReference>
<comment type="caution">
    <text evidence="14">The sequence shown here is derived from an EMBL/GenBank/DDBJ whole genome shotgun (WGS) entry which is preliminary data.</text>
</comment>
<dbReference type="InterPro" id="IPR004772">
    <property type="entry name" value="TrkH"/>
</dbReference>
<evidence type="ECO:0000256" key="11">
    <source>
        <dbReference type="ARBA" id="ARBA00023136"/>
    </source>
</evidence>
<evidence type="ECO:0000256" key="9">
    <source>
        <dbReference type="ARBA" id="ARBA00022989"/>
    </source>
</evidence>
<dbReference type="InterPro" id="IPR003445">
    <property type="entry name" value="Cat_transpt"/>
</dbReference>
<protein>
    <recommendedName>
        <fullName evidence="12">Trk system potassium uptake protein</fullName>
    </recommendedName>
</protein>
<organism evidence="14 15">
    <name type="scientific">Alloalcanivorax venustensis ISO4</name>
    <dbReference type="NCBI Taxonomy" id="1177184"/>
    <lineage>
        <taxon>Bacteria</taxon>
        <taxon>Pseudomonadati</taxon>
        <taxon>Pseudomonadota</taxon>
        <taxon>Gammaproteobacteria</taxon>
        <taxon>Oceanospirillales</taxon>
        <taxon>Alcanivoracaceae</taxon>
        <taxon>Alloalcanivorax</taxon>
    </lineage>
</organism>
<keyword evidence="11 12" id="KW-0472">Membrane</keyword>
<feature type="transmembrane region" description="Helical" evidence="13">
    <location>
        <begin position="70"/>
        <end position="90"/>
    </location>
</feature>
<feature type="transmembrane region" description="Helical" evidence="13">
    <location>
        <begin position="331"/>
        <end position="352"/>
    </location>
</feature>
<evidence type="ECO:0000256" key="10">
    <source>
        <dbReference type="ARBA" id="ARBA00023065"/>
    </source>
</evidence>
<keyword evidence="8 12" id="KW-0630">Potassium</keyword>
<feature type="transmembrane region" description="Helical" evidence="13">
    <location>
        <begin position="240"/>
        <end position="260"/>
    </location>
</feature>
<feature type="transmembrane region" description="Helical" evidence="13">
    <location>
        <begin position="456"/>
        <end position="481"/>
    </location>
</feature>
<keyword evidence="9 13" id="KW-1133">Transmembrane helix</keyword>
<feature type="transmembrane region" description="Helical" evidence="13">
    <location>
        <begin position="395"/>
        <end position="415"/>
    </location>
</feature>
<evidence type="ECO:0000256" key="4">
    <source>
        <dbReference type="ARBA" id="ARBA00022475"/>
    </source>
</evidence>
<keyword evidence="5 12" id="KW-0997">Cell inner membrane</keyword>
<evidence type="ECO:0000313" key="14">
    <source>
        <dbReference type="EMBL" id="MBF5053908.1"/>
    </source>
</evidence>
<name>A0ABS0AIF0_9GAMM</name>
<keyword evidence="3 12" id="KW-0813">Transport</keyword>
<evidence type="ECO:0000256" key="5">
    <source>
        <dbReference type="ARBA" id="ARBA00022519"/>
    </source>
</evidence>
<evidence type="ECO:0000256" key="7">
    <source>
        <dbReference type="ARBA" id="ARBA00022692"/>
    </source>
</evidence>
<evidence type="ECO:0000256" key="1">
    <source>
        <dbReference type="ARBA" id="ARBA00004429"/>
    </source>
</evidence>
<gene>
    <name evidence="14" type="ORF">ISO4_02510</name>
</gene>
<accession>A0ABS0AIF0</accession>
<feature type="transmembrane region" description="Helical" evidence="13">
    <location>
        <begin position="136"/>
        <end position="163"/>
    </location>
</feature>
<evidence type="ECO:0000256" key="6">
    <source>
        <dbReference type="ARBA" id="ARBA00022538"/>
    </source>
</evidence>
<feature type="transmembrane region" description="Helical" evidence="13">
    <location>
        <begin position="184"/>
        <end position="203"/>
    </location>
</feature>
<dbReference type="NCBIfam" id="TIGR00933">
    <property type="entry name" value="2a38"/>
    <property type="match status" value="1"/>
</dbReference>
<sequence length="483" mass="52402">MHFALISKILGLLLVVFSFTMMPPVAVAYLYRDGSEGPFLVSFSISMLLGLALWLPFFRQRAELQVRDGFLVVTLFWSVLGVIGALPMLISEAVPVGFTDAVFESVSGLTTTGATVLSGLDELPKSMLFYRQQLQWLGGMGVIVLAVAILPMLGIGGMQLYKAEIPGPMKESKLTPRIAETAKALWYVYLAITIACALAYWLAGMTLFDAICHSFSTVSTGGFSTHDASMAYWNSTPIDIIATAFMLIGGISFALHFAVWRGKTLLAYMRDPECRFFLGLMLLYMLMVGGGLLVFGIHEAPGEATRHAAFQVASFGTGTGLTSTNAAAWPGYIPLLLVFTSFIGGCAGSTAAGMKVVRAALVFRHSIRELRRLIYPNGVFALRFGKHVVNDRVLQAVWGFVGVYITLSVIFTLLFTMTGMDLTTAVSAVAASINNLGVGIGQVGGGFANITDEAKWMMTVLMLLGRLEIFTFLVLFTPLFWRQ</sequence>
<comment type="similarity">
    <text evidence="2 12">Belongs to the TrkH potassium transport family.</text>
</comment>
<dbReference type="Pfam" id="PF02386">
    <property type="entry name" value="TrkH"/>
    <property type="match status" value="1"/>
</dbReference>
<keyword evidence="6 12" id="KW-0633">Potassium transport</keyword>
<keyword evidence="15" id="KW-1185">Reference proteome</keyword>
<dbReference type="RefSeq" id="WP_194856477.1">
    <property type="nucleotide sequence ID" value="NZ_ARXR01000025.1"/>
</dbReference>
<keyword evidence="10 12" id="KW-0406">Ion transport</keyword>
<reference evidence="14 15" key="1">
    <citation type="submission" date="2012-09" db="EMBL/GenBank/DDBJ databases">
        <title>Genome Sequence of alkane-degrading Bacterium Alcanivorax venustensis ISO4.</title>
        <authorList>
            <person name="Lai Q."/>
            <person name="Shao Z."/>
        </authorList>
    </citation>
    <scope>NUCLEOTIDE SEQUENCE [LARGE SCALE GENOMIC DNA]</scope>
    <source>
        <strain evidence="14 15">ISO4</strain>
    </source>
</reference>
<keyword evidence="7 13" id="KW-0812">Transmembrane</keyword>
<proteinExistence type="inferred from homology"/>
<dbReference type="PANTHER" id="PTHR32024:SF2">
    <property type="entry name" value="TRK SYSTEM POTASSIUM UPTAKE PROTEIN TRKG-RELATED"/>
    <property type="match status" value="1"/>
</dbReference>
<comment type="subcellular location">
    <subcellularLocation>
        <location evidence="1 12">Cell inner membrane</location>
        <topology evidence="1 12">Multi-pass membrane protein</topology>
    </subcellularLocation>
</comment>
<evidence type="ECO:0000256" key="12">
    <source>
        <dbReference type="PIRNR" id="PIRNR006247"/>
    </source>
</evidence>
<feature type="transmembrane region" description="Helical" evidence="13">
    <location>
        <begin position="422"/>
        <end position="444"/>
    </location>
</feature>
<keyword evidence="4 12" id="KW-1003">Cell membrane</keyword>
<evidence type="ECO:0000256" key="8">
    <source>
        <dbReference type="ARBA" id="ARBA00022958"/>
    </source>
</evidence>
<dbReference type="EMBL" id="ARXR01000025">
    <property type="protein sequence ID" value="MBF5053908.1"/>
    <property type="molecule type" value="Genomic_DNA"/>
</dbReference>
<dbReference type="Proteomes" id="UP000644441">
    <property type="component" value="Unassembled WGS sequence"/>
</dbReference>
<feature type="transmembrane region" description="Helical" evidence="13">
    <location>
        <begin position="276"/>
        <end position="297"/>
    </location>
</feature>
<evidence type="ECO:0000313" key="15">
    <source>
        <dbReference type="Proteomes" id="UP000644441"/>
    </source>
</evidence>
<feature type="transmembrane region" description="Helical" evidence="13">
    <location>
        <begin position="38"/>
        <end position="58"/>
    </location>
</feature>
<dbReference type="PANTHER" id="PTHR32024">
    <property type="entry name" value="TRK SYSTEM POTASSIUM UPTAKE PROTEIN TRKG-RELATED"/>
    <property type="match status" value="1"/>
</dbReference>